<evidence type="ECO:0000313" key="2">
    <source>
        <dbReference type="EMBL" id="VTY07694.1"/>
    </source>
</evidence>
<keyword evidence="1" id="KW-0175">Coiled coil</keyword>
<reference evidence="2" key="1">
    <citation type="submission" date="2019-05" db="EMBL/GenBank/DDBJ databases">
        <authorList>
            <person name="Hibberd M."/>
        </authorList>
    </citation>
    <scope>NUCLEOTIDE SEQUENCE</scope>
    <source>
        <strain evidence="2">Neisseria_subflava_BgEED23</strain>
    </source>
</reference>
<feature type="coiled-coil region" evidence="1">
    <location>
        <begin position="5"/>
        <end position="32"/>
    </location>
</feature>
<evidence type="ECO:0000256" key="1">
    <source>
        <dbReference type="SAM" id="Coils"/>
    </source>
</evidence>
<protein>
    <submittedName>
        <fullName evidence="2">Uncharacterized protein</fullName>
    </submittedName>
</protein>
<dbReference type="RefSeq" id="WP_204788545.1">
    <property type="nucleotide sequence ID" value="NZ_CABFLZ010000033.1"/>
</dbReference>
<accession>A0A9X9SNA4</accession>
<dbReference type="Proteomes" id="UP000626795">
    <property type="component" value="Unassembled WGS sequence"/>
</dbReference>
<dbReference type="AlphaFoldDB" id="A0A9X9SNA4"/>
<proteinExistence type="predicted"/>
<gene>
    <name evidence="2" type="ORF">ONOEEDHL_00669</name>
</gene>
<comment type="caution">
    <text evidence="2">The sequence shown here is derived from an EMBL/GenBank/DDBJ whole genome shotgun (WGS) entry which is preliminary data.</text>
</comment>
<name>A0A9X9SNA4_NEISU</name>
<sequence>MNNYLEAAQKARREAEIRAKTAQAELAAFHDKQAREKWGKLHADNAEFVENLIREGRLMPRDRALFVHALDFAEMPETCVEFSEYDNGQSLNSALRERLDFYLK</sequence>
<keyword evidence="3" id="KW-1185">Reference proteome</keyword>
<organism evidence="2 3">
    <name type="scientific">Neisseria subflava</name>
    <dbReference type="NCBI Taxonomy" id="28449"/>
    <lineage>
        <taxon>Bacteria</taxon>
        <taxon>Pseudomonadati</taxon>
        <taxon>Pseudomonadota</taxon>
        <taxon>Betaproteobacteria</taxon>
        <taxon>Neisseriales</taxon>
        <taxon>Neisseriaceae</taxon>
        <taxon>Neisseria</taxon>
    </lineage>
</organism>
<dbReference type="EMBL" id="CABFLZ010000033">
    <property type="protein sequence ID" value="VTY07694.1"/>
    <property type="molecule type" value="Genomic_DNA"/>
</dbReference>
<evidence type="ECO:0000313" key="3">
    <source>
        <dbReference type="Proteomes" id="UP000626795"/>
    </source>
</evidence>